<dbReference type="InterPro" id="IPR011009">
    <property type="entry name" value="Kinase-like_dom_sf"/>
</dbReference>
<feature type="compositionally biased region" description="Basic and acidic residues" evidence="2">
    <location>
        <begin position="78"/>
        <end position="91"/>
    </location>
</feature>
<dbReference type="Gene3D" id="3.30.200.20">
    <property type="entry name" value="Phosphorylase Kinase, domain 1"/>
    <property type="match status" value="1"/>
</dbReference>
<dbReference type="InterPro" id="IPR017441">
    <property type="entry name" value="Protein_kinase_ATP_BS"/>
</dbReference>
<dbReference type="GO" id="GO:0004672">
    <property type="term" value="F:protein kinase activity"/>
    <property type="evidence" value="ECO:0007669"/>
    <property type="project" value="InterPro"/>
</dbReference>
<dbReference type="EMBL" id="UYRR01032286">
    <property type="protein sequence ID" value="VDK54981.1"/>
    <property type="molecule type" value="Genomic_DNA"/>
</dbReference>
<name>A0A0M3K4T2_ANISI</name>
<dbReference type="WBParaSite" id="ASIM_0001597301-mRNA-1">
    <property type="protein sequence ID" value="ASIM_0001597301-mRNA-1"/>
    <property type="gene ID" value="ASIM_0001597301"/>
</dbReference>
<feature type="compositionally biased region" description="Basic residues" evidence="2">
    <location>
        <begin position="37"/>
        <end position="52"/>
    </location>
</feature>
<evidence type="ECO:0000256" key="2">
    <source>
        <dbReference type="SAM" id="MobiDB-lite"/>
    </source>
</evidence>
<dbReference type="GO" id="GO:0005524">
    <property type="term" value="F:ATP binding"/>
    <property type="evidence" value="ECO:0007669"/>
    <property type="project" value="UniProtKB-UniRule"/>
</dbReference>
<protein>
    <submittedName>
        <fullName evidence="6">Protein kinase domain-containing protein</fullName>
    </submittedName>
</protein>
<dbReference type="AlphaFoldDB" id="A0A0M3K4T2"/>
<dbReference type="InterPro" id="IPR000719">
    <property type="entry name" value="Prot_kinase_dom"/>
</dbReference>
<keyword evidence="1" id="KW-0067">ATP-binding</keyword>
<dbReference type="Proteomes" id="UP000267096">
    <property type="component" value="Unassembled WGS sequence"/>
</dbReference>
<sequence length="170" mass="19508">MGQSKNHSRAHPPHSTAGSRRKTHGNSENSSDSQPKKSGRKGTKRKIRKKKQTLREEIETAKEKSTISRHIPHGKPQSKQDEKDQKNGDRKKTQHRKLTKKDRPKLTEGTEIRCNEGIYIIQQLLGSGGFGDVYKAKKIGTTEFYAIKTELNEFNGKKIDRLKVVRREFF</sequence>
<dbReference type="PROSITE" id="PS00107">
    <property type="entry name" value="PROTEIN_KINASE_ATP"/>
    <property type="match status" value="1"/>
</dbReference>
<feature type="domain" description="Protein kinase" evidence="3">
    <location>
        <begin position="119"/>
        <end position="170"/>
    </location>
</feature>
<evidence type="ECO:0000313" key="4">
    <source>
        <dbReference type="EMBL" id="VDK54981.1"/>
    </source>
</evidence>
<feature type="region of interest" description="Disordered" evidence="2">
    <location>
        <begin position="1"/>
        <end position="107"/>
    </location>
</feature>
<evidence type="ECO:0000313" key="6">
    <source>
        <dbReference type="WBParaSite" id="ASIM_0001597301-mRNA-1"/>
    </source>
</evidence>
<keyword evidence="1" id="KW-0547">Nucleotide-binding</keyword>
<feature type="compositionally biased region" description="Basic residues" evidence="2">
    <location>
        <begin position="92"/>
        <end position="103"/>
    </location>
</feature>
<feature type="binding site" evidence="1">
    <location>
        <position position="148"/>
    </location>
    <ligand>
        <name>ATP</name>
        <dbReference type="ChEBI" id="CHEBI:30616"/>
    </ligand>
</feature>
<feature type="compositionally biased region" description="Basic residues" evidence="2">
    <location>
        <begin position="1"/>
        <end position="12"/>
    </location>
</feature>
<gene>
    <name evidence="4" type="ORF">ASIM_LOCUS15380</name>
</gene>
<evidence type="ECO:0000256" key="1">
    <source>
        <dbReference type="PROSITE-ProRule" id="PRU10141"/>
    </source>
</evidence>
<reference evidence="6" key="1">
    <citation type="submission" date="2017-02" db="UniProtKB">
        <authorList>
            <consortium name="WormBaseParasite"/>
        </authorList>
    </citation>
    <scope>IDENTIFICATION</scope>
</reference>
<evidence type="ECO:0000313" key="5">
    <source>
        <dbReference type="Proteomes" id="UP000267096"/>
    </source>
</evidence>
<dbReference type="PROSITE" id="PS50011">
    <property type="entry name" value="PROTEIN_KINASE_DOM"/>
    <property type="match status" value="1"/>
</dbReference>
<proteinExistence type="predicted"/>
<feature type="compositionally biased region" description="Basic and acidic residues" evidence="2">
    <location>
        <begin position="53"/>
        <end position="66"/>
    </location>
</feature>
<accession>A0A0M3K4T2</accession>
<dbReference type="SUPFAM" id="SSF56112">
    <property type="entry name" value="Protein kinase-like (PK-like)"/>
    <property type="match status" value="1"/>
</dbReference>
<organism evidence="6">
    <name type="scientific">Anisakis simplex</name>
    <name type="common">Herring worm</name>
    <dbReference type="NCBI Taxonomy" id="6269"/>
    <lineage>
        <taxon>Eukaryota</taxon>
        <taxon>Metazoa</taxon>
        <taxon>Ecdysozoa</taxon>
        <taxon>Nematoda</taxon>
        <taxon>Chromadorea</taxon>
        <taxon>Rhabditida</taxon>
        <taxon>Spirurina</taxon>
        <taxon>Ascaridomorpha</taxon>
        <taxon>Ascaridoidea</taxon>
        <taxon>Anisakidae</taxon>
        <taxon>Anisakis</taxon>
        <taxon>Anisakis simplex complex</taxon>
    </lineage>
</organism>
<keyword evidence="5" id="KW-1185">Reference proteome</keyword>
<reference evidence="4 5" key="2">
    <citation type="submission" date="2018-11" db="EMBL/GenBank/DDBJ databases">
        <authorList>
            <consortium name="Pathogen Informatics"/>
        </authorList>
    </citation>
    <scope>NUCLEOTIDE SEQUENCE [LARGE SCALE GENOMIC DNA]</scope>
</reference>
<evidence type="ECO:0000259" key="3">
    <source>
        <dbReference type="PROSITE" id="PS50011"/>
    </source>
</evidence>